<dbReference type="Proteomes" id="UP000236291">
    <property type="component" value="Unassembled WGS sequence"/>
</dbReference>
<evidence type="ECO:0000313" key="2">
    <source>
        <dbReference type="Proteomes" id="UP000236291"/>
    </source>
</evidence>
<evidence type="ECO:0000313" key="1">
    <source>
        <dbReference type="EMBL" id="PNX89634.1"/>
    </source>
</evidence>
<dbReference type="EMBL" id="ASHM01060411">
    <property type="protein sequence ID" value="PNX89634.1"/>
    <property type="molecule type" value="Genomic_DNA"/>
</dbReference>
<dbReference type="AlphaFoldDB" id="A0A2K3MFT3"/>
<proteinExistence type="predicted"/>
<accession>A0A2K3MFT3</accession>
<protein>
    <submittedName>
        <fullName evidence="1">Uncharacterized protein</fullName>
    </submittedName>
</protein>
<reference evidence="1 2" key="2">
    <citation type="journal article" date="2017" name="Front. Plant Sci.">
        <title>Gene Classification and Mining of Molecular Markers Useful in Red Clover (Trifolium pratense) Breeding.</title>
        <authorList>
            <person name="Istvanek J."/>
            <person name="Dluhosova J."/>
            <person name="Dluhos P."/>
            <person name="Patkova L."/>
            <person name="Nedelnik J."/>
            <person name="Repkova J."/>
        </authorList>
    </citation>
    <scope>NUCLEOTIDE SEQUENCE [LARGE SCALE GENOMIC DNA]</scope>
    <source>
        <strain evidence="2">cv. Tatra</strain>
        <tissue evidence="1">Young leaves</tissue>
    </source>
</reference>
<reference evidence="1 2" key="1">
    <citation type="journal article" date="2014" name="Am. J. Bot.">
        <title>Genome assembly and annotation for red clover (Trifolium pratense; Fabaceae).</title>
        <authorList>
            <person name="Istvanek J."/>
            <person name="Jaros M."/>
            <person name="Krenek A."/>
            <person name="Repkova J."/>
        </authorList>
    </citation>
    <scope>NUCLEOTIDE SEQUENCE [LARGE SCALE GENOMIC DNA]</scope>
    <source>
        <strain evidence="2">cv. Tatra</strain>
        <tissue evidence="1">Young leaves</tissue>
    </source>
</reference>
<feature type="non-terminal residue" evidence="1">
    <location>
        <position position="1"/>
    </location>
</feature>
<sequence length="59" mass="6860">KLTKQNAYQNLKQSFRASYVSEPVSALEAELQSLLCFRACISFRGSEVQRFRVLNYKNQ</sequence>
<comment type="caution">
    <text evidence="1">The sequence shown here is derived from an EMBL/GenBank/DDBJ whole genome shotgun (WGS) entry which is preliminary data.</text>
</comment>
<organism evidence="1 2">
    <name type="scientific">Trifolium pratense</name>
    <name type="common">Red clover</name>
    <dbReference type="NCBI Taxonomy" id="57577"/>
    <lineage>
        <taxon>Eukaryota</taxon>
        <taxon>Viridiplantae</taxon>
        <taxon>Streptophyta</taxon>
        <taxon>Embryophyta</taxon>
        <taxon>Tracheophyta</taxon>
        <taxon>Spermatophyta</taxon>
        <taxon>Magnoliopsida</taxon>
        <taxon>eudicotyledons</taxon>
        <taxon>Gunneridae</taxon>
        <taxon>Pentapetalae</taxon>
        <taxon>rosids</taxon>
        <taxon>fabids</taxon>
        <taxon>Fabales</taxon>
        <taxon>Fabaceae</taxon>
        <taxon>Papilionoideae</taxon>
        <taxon>50 kb inversion clade</taxon>
        <taxon>NPAAA clade</taxon>
        <taxon>Hologalegina</taxon>
        <taxon>IRL clade</taxon>
        <taxon>Trifolieae</taxon>
        <taxon>Trifolium</taxon>
    </lineage>
</organism>
<gene>
    <name evidence="1" type="ORF">L195_g045756</name>
</gene>
<name>A0A2K3MFT3_TRIPR</name>